<dbReference type="InterPro" id="IPR014284">
    <property type="entry name" value="RNA_pol_sigma-70_dom"/>
</dbReference>
<keyword evidence="2 6" id="KW-0805">Transcription regulation</keyword>
<dbReference type="Proteomes" id="UP000050430">
    <property type="component" value="Unassembled WGS sequence"/>
</dbReference>
<dbReference type="Gene3D" id="1.10.10.10">
    <property type="entry name" value="Winged helix-like DNA-binding domain superfamily/Winged helix DNA-binding domain"/>
    <property type="match status" value="1"/>
</dbReference>
<evidence type="ECO:0000259" key="7">
    <source>
        <dbReference type="Pfam" id="PF04542"/>
    </source>
</evidence>
<comment type="caution">
    <text evidence="9">The sequence shown here is derived from an EMBL/GenBank/DDBJ whole genome shotgun (WGS) entry which is preliminary data.</text>
</comment>
<dbReference type="InterPro" id="IPR013324">
    <property type="entry name" value="RNA_pol_sigma_r3/r4-like"/>
</dbReference>
<dbReference type="InterPro" id="IPR036388">
    <property type="entry name" value="WH-like_DNA-bd_sf"/>
</dbReference>
<dbReference type="GO" id="GO:0003677">
    <property type="term" value="F:DNA binding"/>
    <property type="evidence" value="ECO:0007669"/>
    <property type="project" value="UniProtKB-KW"/>
</dbReference>
<gene>
    <name evidence="9" type="ORF">ADM99_15080</name>
</gene>
<dbReference type="PROSITE" id="PS01063">
    <property type="entry name" value="SIGMA70_ECF"/>
    <property type="match status" value="1"/>
</dbReference>
<evidence type="ECO:0000313" key="9">
    <source>
        <dbReference type="EMBL" id="KPL70737.1"/>
    </source>
</evidence>
<dbReference type="PANTHER" id="PTHR43133:SF8">
    <property type="entry name" value="RNA POLYMERASE SIGMA FACTOR HI_1459-RELATED"/>
    <property type="match status" value="1"/>
</dbReference>
<name>A0A0P6WLT4_9CHLR</name>
<evidence type="ECO:0000259" key="8">
    <source>
        <dbReference type="Pfam" id="PF08281"/>
    </source>
</evidence>
<dbReference type="Pfam" id="PF08281">
    <property type="entry name" value="Sigma70_r4_2"/>
    <property type="match status" value="1"/>
</dbReference>
<evidence type="ECO:0000256" key="6">
    <source>
        <dbReference type="RuleBase" id="RU000716"/>
    </source>
</evidence>
<keyword evidence="4 6" id="KW-0238">DNA-binding</keyword>
<dbReference type="InterPro" id="IPR039425">
    <property type="entry name" value="RNA_pol_sigma-70-like"/>
</dbReference>
<dbReference type="InterPro" id="IPR013325">
    <property type="entry name" value="RNA_pol_sigma_r2"/>
</dbReference>
<evidence type="ECO:0000256" key="4">
    <source>
        <dbReference type="ARBA" id="ARBA00023125"/>
    </source>
</evidence>
<evidence type="ECO:0000256" key="5">
    <source>
        <dbReference type="ARBA" id="ARBA00023163"/>
    </source>
</evidence>
<reference evidence="9 10" key="1">
    <citation type="submission" date="2015-07" db="EMBL/GenBank/DDBJ databases">
        <title>Genome sequence of Leptolinea tardivitalis DSM 16556.</title>
        <authorList>
            <person name="Hemp J."/>
            <person name="Ward L.M."/>
            <person name="Pace L.A."/>
            <person name="Fischer W.W."/>
        </authorList>
    </citation>
    <scope>NUCLEOTIDE SEQUENCE [LARGE SCALE GENOMIC DNA]</scope>
    <source>
        <strain evidence="9 10">YMTK-2</strain>
    </source>
</reference>
<proteinExistence type="inferred from homology"/>
<protein>
    <recommendedName>
        <fullName evidence="6">RNA polymerase sigma factor</fullName>
    </recommendedName>
</protein>
<dbReference type="PANTHER" id="PTHR43133">
    <property type="entry name" value="RNA POLYMERASE ECF-TYPE SIGMA FACTO"/>
    <property type="match status" value="1"/>
</dbReference>
<dbReference type="GO" id="GO:0006950">
    <property type="term" value="P:response to stress"/>
    <property type="evidence" value="ECO:0007669"/>
    <property type="project" value="UniProtKB-ARBA"/>
</dbReference>
<evidence type="ECO:0000256" key="1">
    <source>
        <dbReference type="ARBA" id="ARBA00010641"/>
    </source>
</evidence>
<dbReference type="EMBL" id="LGCK01000014">
    <property type="protein sequence ID" value="KPL70737.1"/>
    <property type="molecule type" value="Genomic_DNA"/>
</dbReference>
<dbReference type="Gene3D" id="1.10.1740.10">
    <property type="match status" value="1"/>
</dbReference>
<dbReference type="SUPFAM" id="SSF88946">
    <property type="entry name" value="Sigma2 domain of RNA polymerase sigma factors"/>
    <property type="match status" value="1"/>
</dbReference>
<evidence type="ECO:0000313" key="10">
    <source>
        <dbReference type="Proteomes" id="UP000050430"/>
    </source>
</evidence>
<feature type="domain" description="RNA polymerase sigma-70 region 2" evidence="7">
    <location>
        <begin position="23"/>
        <end position="89"/>
    </location>
</feature>
<dbReference type="InterPro" id="IPR013249">
    <property type="entry name" value="RNA_pol_sigma70_r4_t2"/>
</dbReference>
<sequence length="204" mass="23633">MNFQEDLWLKEACAGNLEAFNQLVTLHQDAVFNSAYRIMGSFDEAEDITQKTFISAFQTIRSFRGGSFKAWLMRIAINACYDEIRRKKRHPAISIEAGSEDPDYIEADYWLPDQSPTPAEISEMKELQSAVQHCLQDLPPDFRMIAVLADVDEMEYEEISRIAGCPMGTVKSRLARARLKLRGCLEEFWELLPRQIRQKYEDRK</sequence>
<keyword evidence="5 6" id="KW-0804">Transcription</keyword>
<dbReference type="CDD" id="cd06171">
    <property type="entry name" value="Sigma70_r4"/>
    <property type="match status" value="1"/>
</dbReference>
<comment type="similarity">
    <text evidence="1 6">Belongs to the sigma-70 factor family. ECF subfamily.</text>
</comment>
<dbReference type="NCBIfam" id="TIGR02937">
    <property type="entry name" value="sigma70-ECF"/>
    <property type="match status" value="1"/>
</dbReference>
<dbReference type="GO" id="GO:0016987">
    <property type="term" value="F:sigma factor activity"/>
    <property type="evidence" value="ECO:0007669"/>
    <property type="project" value="UniProtKB-KW"/>
</dbReference>
<dbReference type="InterPro" id="IPR007627">
    <property type="entry name" value="RNA_pol_sigma70_r2"/>
</dbReference>
<keyword evidence="10" id="KW-1185">Reference proteome</keyword>
<dbReference type="InterPro" id="IPR000838">
    <property type="entry name" value="RNA_pol_sigma70_ECF_CS"/>
</dbReference>
<evidence type="ECO:0000256" key="2">
    <source>
        <dbReference type="ARBA" id="ARBA00023015"/>
    </source>
</evidence>
<organism evidence="9 10">
    <name type="scientific">Leptolinea tardivitalis</name>
    <dbReference type="NCBI Taxonomy" id="229920"/>
    <lineage>
        <taxon>Bacteria</taxon>
        <taxon>Bacillati</taxon>
        <taxon>Chloroflexota</taxon>
        <taxon>Anaerolineae</taxon>
        <taxon>Anaerolineales</taxon>
        <taxon>Anaerolineaceae</taxon>
        <taxon>Leptolinea</taxon>
    </lineage>
</organism>
<dbReference type="Pfam" id="PF04542">
    <property type="entry name" value="Sigma70_r2"/>
    <property type="match status" value="1"/>
</dbReference>
<evidence type="ECO:0000256" key="3">
    <source>
        <dbReference type="ARBA" id="ARBA00023082"/>
    </source>
</evidence>
<feature type="domain" description="RNA polymerase sigma factor 70 region 4 type 2" evidence="8">
    <location>
        <begin position="130"/>
        <end position="181"/>
    </location>
</feature>
<accession>A0A0P6WLT4</accession>
<keyword evidence="3 6" id="KW-0731">Sigma factor</keyword>
<dbReference type="GO" id="GO:0006352">
    <property type="term" value="P:DNA-templated transcription initiation"/>
    <property type="evidence" value="ECO:0007669"/>
    <property type="project" value="InterPro"/>
</dbReference>
<dbReference type="AlphaFoldDB" id="A0A0P6WLT4"/>
<dbReference type="SUPFAM" id="SSF88659">
    <property type="entry name" value="Sigma3 and sigma4 domains of RNA polymerase sigma factors"/>
    <property type="match status" value="1"/>
</dbReference>
<dbReference type="STRING" id="229920.ADM99_15080"/>